<dbReference type="GO" id="GO:0007099">
    <property type="term" value="P:centriole replication"/>
    <property type="evidence" value="ECO:0007669"/>
    <property type="project" value="TreeGrafter"/>
</dbReference>
<accession>A0A5E4ML41</accession>
<dbReference type="InterPro" id="IPR030791">
    <property type="entry name" value="Rotatin"/>
</dbReference>
<organism evidence="1 2">
    <name type="scientific">Cinara cedri</name>
    <dbReference type="NCBI Taxonomy" id="506608"/>
    <lineage>
        <taxon>Eukaryota</taxon>
        <taxon>Metazoa</taxon>
        <taxon>Ecdysozoa</taxon>
        <taxon>Arthropoda</taxon>
        <taxon>Hexapoda</taxon>
        <taxon>Insecta</taxon>
        <taxon>Pterygota</taxon>
        <taxon>Neoptera</taxon>
        <taxon>Paraneoptera</taxon>
        <taxon>Hemiptera</taxon>
        <taxon>Sternorrhyncha</taxon>
        <taxon>Aphidomorpha</taxon>
        <taxon>Aphidoidea</taxon>
        <taxon>Aphididae</taxon>
        <taxon>Lachninae</taxon>
        <taxon>Cinara</taxon>
    </lineage>
</organism>
<reference evidence="1 2" key="1">
    <citation type="submission" date="2019-08" db="EMBL/GenBank/DDBJ databases">
        <authorList>
            <person name="Alioto T."/>
            <person name="Alioto T."/>
            <person name="Gomez Garrido J."/>
        </authorList>
    </citation>
    <scope>NUCLEOTIDE SEQUENCE [LARGE SCALE GENOMIC DNA]</scope>
</reference>
<dbReference type="PANTHER" id="PTHR31691:SF1">
    <property type="entry name" value="ROTATIN"/>
    <property type="match status" value="1"/>
</dbReference>
<evidence type="ECO:0000313" key="2">
    <source>
        <dbReference type="Proteomes" id="UP000325440"/>
    </source>
</evidence>
<dbReference type="OrthoDB" id="6621233at2759"/>
<proteinExistence type="predicted"/>
<protein>
    <submittedName>
        <fullName evidence="1">Armadillo-like helical</fullName>
    </submittedName>
</protein>
<dbReference type="EMBL" id="CABPRJ010000954">
    <property type="protein sequence ID" value="VVC32288.1"/>
    <property type="molecule type" value="Genomic_DNA"/>
</dbReference>
<dbReference type="GO" id="GO:0010457">
    <property type="term" value="P:centriole-centriole cohesion"/>
    <property type="evidence" value="ECO:0007669"/>
    <property type="project" value="TreeGrafter"/>
</dbReference>
<evidence type="ECO:0000313" key="1">
    <source>
        <dbReference type="EMBL" id="VVC32288.1"/>
    </source>
</evidence>
<dbReference type="AlphaFoldDB" id="A0A5E4ML41"/>
<keyword evidence="2" id="KW-1185">Reference proteome</keyword>
<dbReference type="Proteomes" id="UP000325440">
    <property type="component" value="Unassembled WGS sequence"/>
</dbReference>
<sequence>MSTKWSSNGLLAVNTEDYEDVFSNLDDFSDISDDQKNFPIDWYFPIINVREDDQWLLLENESHISDVCNIFKDKLLCEFQTEIFLQHPLVILKLIKWLNENKETDLILECLNYLVEELIKRHYEYTTGLSENFESINFNNDSSSQITILDSENTTNDGISRWGIAKFCVSMLPLILKHISYNSIGAFSLFMSNIHLLSSISESCNVNFYLDSVFYNYMTKNLLLNEPLSSLKLLVIAKKLLTFCLHNDKFKNIIGSILKQPYWIHLYPELYHQLYAHIINEEPLELKIIKMVENVHILLSTNMLDMKQHAQLFKTALPIMWFHKKFHIIDKFIIDTCKHVKLIKINNKNEYSNILLNLLSFKSSDVVIHTYSVLNDTVKKLLNNLYSDSNKIDRLIANLLSTDVLNEIICLGCVNSNEQISQLALEFTEQLLKSKNIINNDQWQCILNNLSPILPVLYCHANQKSTLGQTIFNLFDPDQSGKFNIKKLVLLHSIIVMLLSKDNKSRIEANNRITWLLKTSLNKSIDLPNNIFIIEFEDFNDKSEEPVGEYNENDLDGMLDLISNKCSSRQTIKCALYKLSVMLEHSHLQQYFIDNGGMNTIYNLLKSSKLFENERGLLIALLKLLLCFAKENKCISNEHNLLANNFEIQLQLISILSDFYEIPLVKQYILHIFFYCIFKQYLKEFGNIPEVVMDKIYIPININKYWKSNNNYDDTLDLRIKDDKNCMDVLVLNWHLKHFNNIDLFLKNGPTMEAHCYLFNDVFKNFQKASINWYVNKLLIDLIAATSHPVALCILGDLIR</sequence>
<dbReference type="GO" id="GO:0036064">
    <property type="term" value="C:ciliary basal body"/>
    <property type="evidence" value="ECO:0007669"/>
    <property type="project" value="InterPro"/>
</dbReference>
<dbReference type="GO" id="GO:0005813">
    <property type="term" value="C:centrosome"/>
    <property type="evidence" value="ECO:0007669"/>
    <property type="project" value="InterPro"/>
</dbReference>
<name>A0A5E4ML41_9HEMI</name>
<gene>
    <name evidence="1" type="ORF">CINCED_3A007808</name>
</gene>
<dbReference type="PANTHER" id="PTHR31691">
    <property type="entry name" value="ROTATIN"/>
    <property type="match status" value="1"/>
</dbReference>
<dbReference type="GO" id="GO:0032053">
    <property type="term" value="P:ciliary basal body organization"/>
    <property type="evidence" value="ECO:0007669"/>
    <property type="project" value="TreeGrafter"/>
</dbReference>
<dbReference type="GO" id="GO:0005814">
    <property type="term" value="C:centriole"/>
    <property type="evidence" value="ECO:0007669"/>
    <property type="project" value="TreeGrafter"/>
</dbReference>